<evidence type="ECO:0000313" key="8">
    <source>
        <dbReference type="EMBL" id="MFC6362731.1"/>
    </source>
</evidence>
<dbReference type="Pfam" id="PF08544">
    <property type="entry name" value="GHMP_kinases_C"/>
    <property type="match status" value="1"/>
</dbReference>
<keyword evidence="3" id="KW-0418">Kinase</keyword>
<dbReference type="InterPro" id="IPR006204">
    <property type="entry name" value="GHMP_kinase_N_dom"/>
</dbReference>
<evidence type="ECO:0000259" key="7">
    <source>
        <dbReference type="Pfam" id="PF08544"/>
    </source>
</evidence>
<evidence type="ECO:0000256" key="1">
    <source>
        <dbReference type="ARBA" id="ARBA00022679"/>
    </source>
</evidence>
<sequence>MKIRTKAPLRIGLAGGGTDVSPFCDIHGGCVLNATINMYAYCSLEEKKDNRVEFISKDINVSFSGELIDNYELDNILTLHKAVYNRIVRQFNNGKALSVKVTTWTDVPMGSGLGTSSTIVVAIISAYREYLNLPLGEYDIAQLAYDIERIDCRLSGGKQDQYAATFGGFNFIEFSSDNKVVVNPLRIKQSTQYELESRMVLYYTGLSRESAKIIDDQVKAVSSSSSKTSLNAMFDLKSAAIKMKEALLKSDIQSIIRLVKESWEAKKATSSAITNPHINKIIERFESHGVQALKLSGAGGGGFMLLFIEPEDRFDIENSVSDLGGKFFRFQFKNEGECSWKI</sequence>
<organism evidence="8 9">
    <name type="scientific">Tatumella punctata</name>
    <dbReference type="NCBI Taxonomy" id="399969"/>
    <lineage>
        <taxon>Bacteria</taxon>
        <taxon>Pseudomonadati</taxon>
        <taxon>Pseudomonadota</taxon>
        <taxon>Gammaproteobacteria</taxon>
        <taxon>Enterobacterales</taxon>
        <taxon>Erwiniaceae</taxon>
        <taxon>Tatumella</taxon>
    </lineage>
</organism>
<gene>
    <name evidence="8" type="ORF">ACFP73_11595</name>
</gene>
<dbReference type="InterPro" id="IPR014606">
    <property type="entry name" value="Heptose_7-P_kinase"/>
</dbReference>
<keyword evidence="9" id="KW-1185">Reference proteome</keyword>
<evidence type="ECO:0000256" key="4">
    <source>
        <dbReference type="ARBA" id="ARBA00022840"/>
    </source>
</evidence>
<keyword evidence="1" id="KW-0808">Transferase</keyword>
<dbReference type="InterPro" id="IPR020568">
    <property type="entry name" value="Ribosomal_Su5_D2-typ_SF"/>
</dbReference>
<dbReference type="InterPro" id="IPR052203">
    <property type="entry name" value="GHMP_Kinase-Related"/>
</dbReference>
<evidence type="ECO:0000259" key="6">
    <source>
        <dbReference type="Pfam" id="PF00288"/>
    </source>
</evidence>
<protein>
    <submittedName>
        <fullName evidence="8">Dehydrogenase</fullName>
    </submittedName>
</protein>
<reference evidence="9" key="1">
    <citation type="journal article" date="2019" name="Int. J. Syst. Evol. Microbiol.">
        <title>The Global Catalogue of Microorganisms (GCM) 10K type strain sequencing project: providing services to taxonomists for standard genome sequencing and annotation.</title>
        <authorList>
            <consortium name="The Broad Institute Genomics Platform"/>
            <consortium name="The Broad Institute Genome Sequencing Center for Infectious Disease"/>
            <person name="Wu L."/>
            <person name="Ma J."/>
        </authorList>
    </citation>
    <scope>NUCLEOTIDE SEQUENCE [LARGE SCALE GENOMIC DNA]</scope>
    <source>
        <strain evidence="9">CGMCC 4.1530</strain>
    </source>
</reference>
<evidence type="ECO:0000256" key="5">
    <source>
        <dbReference type="ARBA" id="ARBA00038121"/>
    </source>
</evidence>
<dbReference type="PRINTS" id="PR00960">
    <property type="entry name" value="LMBPPROTEIN"/>
</dbReference>
<dbReference type="InterPro" id="IPR001174">
    <property type="entry name" value="HddA/FKP"/>
</dbReference>
<dbReference type="SUPFAM" id="SSF55060">
    <property type="entry name" value="GHMP Kinase, C-terminal domain"/>
    <property type="match status" value="1"/>
</dbReference>
<keyword evidence="2" id="KW-0547">Nucleotide-binding</keyword>
<proteinExistence type="inferred from homology"/>
<feature type="domain" description="GHMP kinase N-terminal" evidence="6">
    <location>
        <begin position="81"/>
        <end position="168"/>
    </location>
</feature>
<dbReference type="Pfam" id="PF00288">
    <property type="entry name" value="GHMP_kinases_N"/>
    <property type="match status" value="1"/>
</dbReference>
<evidence type="ECO:0000313" key="9">
    <source>
        <dbReference type="Proteomes" id="UP001596215"/>
    </source>
</evidence>
<dbReference type="PIRSF" id="PIRSF036406">
    <property type="entry name" value="Hept_kin"/>
    <property type="match status" value="1"/>
</dbReference>
<accession>A0ABW1VSD9</accession>
<name>A0ABW1VSD9_9GAMM</name>
<evidence type="ECO:0000256" key="3">
    <source>
        <dbReference type="ARBA" id="ARBA00022777"/>
    </source>
</evidence>
<comment type="similarity">
    <text evidence="5">Belongs to the GHMP kinase family.</text>
</comment>
<dbReference type="SUPFAM" id="SSF54211">
    <property type="entry name" value="Ribosomal protein S5 domain 2-like"/>
    <property type="match status" value="1"/>
</dbReference>
<feature type="domain" description="GHMP kinase C-terminal" evidence="7">
    <location>
        <begin position="243"/>
        <end position="319"/>
    </location>
</feature>
<dbReference type="InterPro" id="IPR036554">
    <property type="entry name" value="GHMP_kinase_C_sf"/>
</dbReference>
<dbReference type="PANTHER" id="PTHR32463">
    <property type="entry name" value="L-FUCOSE KINASE"/>
    <property type="match status" value="1"/>
</dbReference>
<keyword evidence="4" id="KW-0067">ATP-binding</keyword>
<evidence type="ECO:0000256" key="2">
    <source>
        <dbReference type="ARBA" id="ARBA00022741"/>
    </source>
</evidence>
<dbReference type="Gene3D" id="3.30.230.120">
    <property type="match status" value="1"/>
</dbReference>
<comment type="caution">
    <text evidence="8">The sequence shown here is derived from an EMBL/GenBank/DDBJ whole genome shotgun (WGS) entry which is preliminary data.</text>
</comment>
<dbReference type="EMBL" id="JBHSUC010000014">
    <property type="protein sequence ID" value="MFC6362731.1"/>
    <property type="molecule type" value="Genomic_DNA"/>
</dbReference>
<dbReference type="RefSeq" id="WP_212711702.1">
    <property type="nucleotide sequence ID" value="NZ_BAAAFW010000014.1"/>
</dbReference>
<dbReference type="PANTHER" id="PTHR32463:SF0">
    <property type="entry name" value="L-FUCOSE KINASE"/>
    <property type="match status" value="1"/>
</dbReference>
<dbReference type="Proteomes" id="UP001596215">
    <property type="component" value="Unassembled WGS sequence"/>
</dbReference>
<dbReference type="InterPro" id="IPR013750">
    <property type="entry name" value="GHMP_kinase_C_dom"/>
</dbReference>